<keyword evidence="1" id="KW-1133">Transmembrane helix</keyword>
<organism evidence="3 4">
    <name type="scientific">Triparma verrucosa</name>
    <dbReference type="NCBI Taxonomy" id="1606542"/>
    <lineage>
        <taxon>Eukaryota</taxon>
        <taxon>Sar</taxon>
        <taxon>Stramenopiles</taxon>
        <taxon>Ochrophyta</taxon>
        <taxon>Bolidophyceae</taxon>
        <taxon>Parmales</taxon>
        <taxon>Triparmaceae</taxon>
        <taxon>Triparma</taxon>
    </lineage>
</organism>
<reference evidence="4" key="1">
    <citation type="journal article" date="2023" name="Commun. Biol.">
        <title>Genome analysis of Parmales, the sister group of diatoms, reveals the evolutionary specialization of diatoms from phago-mixotrophs to photoautotrophs.</title>
        <authorList>
            <person name="Ban H."/>
            <person name="Sato S."/>
            <person name="Yoshikawa S."/>
            <person name="Yamada K."/>
            <person name="Nakamura Y."/>
            <person name="Ichinomiya M."/>
            <person name="Sato N."/>
            <person name="Blanc-Mathieu R."/>
            <person name="Endo H."/>
            <person name="Kuwata A."/>
            <person name="Ogata H."/>
        </authorList>
    </citation>
    <scope>NUCLEOTIDE SEQUENCE [LARGE SCALE GENOMIC DNA]</scope>
    <source>
        <strain evidence="4">NIES 3699</strain>
    </source>
</reference>
<comment type="caution">
    <text evidence="3">The sequence shown here is derived from an EMBL/GenBank/DDBJ whole genome shotgun (WGS) entry which is preliminary data.</text>
</comment>
<feature type="transmembrane region" description="Helical" evidence="1">
    <location>
        <begin position="116"/>
        <end position="136"/>
    </location>
</feature>
<protein>
    <submittedName>
        <fullName evidence="3">Uncharacterized protein</fullName>
    </submittedName>
</protein>
<accession>A0A9W7FFQ2</accession>
<keyword evidence="2" id="KW-0732">Signal</keyword>
<dbReference type="AlphaFoldDB" id="A0A9W7FFQ2"/>
<feature type="transmembrane region" description="Helical" evidence="1">
    <location>
        <begin position="248"/>
        <end position="274"/>
    </location>
</feature>
<evidence type="ECO:0000313" key="4">
    <source>
        <dbReference type="Proteomes" id="UP001165160"/>
    </source>
</evidence>
<evidence type="ECO:0000256" key="1">
    <source>
        <dbReference type="SAM" id="Phobius"/>
    </source>
</evidence>
<feature type="transmembrane region" description="Helical" evidence="1">
    <location>
        <begin position="221"/>
        <end position="242"/>
    </location>
</feature>
<evidence type="ECO:0000313" key="3">
    <source>
        <dbReference type="EMBL" id="GMI11482.1"/>
    </source>
</evidence>
<dbReference type="Proteomes" id="UP001165160">
    <property type="component" value="Unassembled WGS sequence"/>
</dbReference>
<feature type="signal peptide" evidence="2">
    <location>
        <begin position="1"/>
        <end position="20"/>
    </location>
</feature>
<sequence>MNYALLLLAVLITKPILTSSFSKTYHFKNHILSRSNNIPFPLFPTPIPTTHIYPTSSLPPSLPPSHPPFPTSTSLNSHAPLQTLRSTLSSISLKSFFAGSLTSLPTFSCSLYTSSLLLAGLGVPLSEDVLVIYAIYSNLLSNVHGWGVLFFSLWVGVVGSDVCTYLIGRSLREGKKVSTSVTQKTLSAFESKTGKTLPTPQSYFKIPTLPISSSLSKYEKYWGFIIRFMLGLRAPMMMLTGYRGKCGVWRFLIGAGVGAVGSLGLQGGVAVWIFNR</sequence>
<dbReference type="EMBL" id="BRXX01000430">
    <property type="protein sequence ID" value="GMI11482.1"/>
    <property type="molecule type" value="Genomic_DNA"/>
</dbReference>
<proteinExistence type="predicted"/>
<name>A0A9W7FFQ2_9STRA</name>
<gene>
    <name evidence="3" type="ORF">TrVE_jg10556</name>
</gene>
<keyword evidence="4" id="KW-1185">Reference proteome</keyword>
<keyword evidence="1" id="KW-0472">Membrane</keyword>
<feature type="chain" id="PRO_5040977415" evidence="2">
    <location>
        <begin position="21"/>
        <end position="276"/>
    </location>
</feature>
<evidence type="ECO:0000256" key="2">
    <source>
        <dbReference type="SAM" id="SignalP"/>
    </source>
</evidence>
<feature type="transmembrane region" description="Helical" evidence="1">
    <location>
        <begin position="148"/>
        <end position="168"/>
    </location>
</feature>
<keyword evidence="1" id="KW-0812">Transmembrane</keyword>